<dbReference type="FunFam" id="2.170.270.10:FF:000019">
    <property type="entry name" value="PR domain zinc finger protein 1"/>
    <property type="match status" value="1"/>
</dbReference>
<feature type="region of interest" description="Disordered" evidence="21">
    <location>
        <begin position="334"/>
        <end position="378"/>
    </location>
</feature>
<comment type="subunit">
    <text evidence="17">Interacts with PRMT5. Interacts with FBXO10. Interacts with FBXO11. Interacts with multiple nuclear sumoylation E3 ligases, including CBX4, PIAS1, PIAS2, PIAS3, PIAS4, PML and RNF4, but not RANBP2. Interacts with LDB1, SMARCD3 and SMARCC1. Interacts with EEIG1; following TNFSF11/RANKL stimulation in bone marrow-derived macrophages, the interaction promotes the binding of PRDM1/BLIMP1 to the gene promoter of IRF8.</text>
</comment>
<dbReference type="Pfam" id="PF21549">
    <property type="entry name" value="PRDM2_PR"/>
    <property type="match status" value="1"/>
</dbReference>
<dbReference type="InterPro" id="IPR050331">
    <property type="entry name" value="Zinc_finger"/>
</dbReference>
<dbReference type="PANTHER" id="PTHR16515:SF68">
    <property type="entry name" value="PR DOMAIN ZINC FINGER PROTEIN 1"/>
    <property type="match status" value="1"/>
</dbReference>
<dbReference type="GO" id="GO:0001227">
    <property type="term" value="F:DNA-binding transcription repressor activity, RNA polymerase II-specific"/>
    <property type="evidence" value="ECO:0007669"/>
    <property type="project" value="InterPro"/>
</dbReference>
<evidence type="ECO:0000313" key="24">
    <source>
        <dbReference type="Ensembl" id="ENSSORP00005023156.1"/>
    </source>
</evidence>
<dbReference type="GO" id="GO:0045087">
    <property type="term" value="P:innate immune response"/>
    <property type="evidence" value="ECO:0007669"/>
    <property type="project" value="UniProtKB-KW"/>
</dbReference>
<evidence type="ECO:0000256" key="3">
    <source>
        <dbReference type="ARBA" id="ARBA00022588"/>
    </source>
</evidence>
<feature type="domain" description="C2H2-type" evidence="22">
    <location>
        <begin position="633"/>
        <end position="660"/>
    </location>
</feature>
<evidence type="ECO:0000256" key="4">
    <source>
        <dbReference type="ARBA" id="ARBA00022603"/>
    </source>
</evidence>
<keyword evidence="7" id="KW-0479">Metal-binding</keyword>
<dbReference type="GO" id="GO:0000978">
    <property type="term" value="F:RNA polymerase II cis-regulatory region sequence-specific DNA binding"/>
    <property type="evidence" value="ECO:0007669"/>
    <property type="project" value="TreeGrafter"/>
</dbReference>
<dbReference type="SMART" id="SM00317">
    <property type="entry name" value="SET"/>
    <property type="match status" value="1"/>
</dbReference>
<dbReference type="PROSITE" id="PS50157">
    <property type="entry name" value="ZINC_FINGER_C2H2_2"/>
    <property type="match status" value="4"/>
</dbReference>
<dbReference type="GO" id="GO:0005634">
    <property type="term" value="C:nucleus"/>
    <property type="evidence" value="ECO:0007669"/>
    <property type="project" value="UniProtKB-SubCell"/>
</dbReference>
<feature type="region of interest" description="Disordered" evidence="21">
    <location>
        <begin position="489"/>
        <end position="539"/>
    </location>
</feature>
<dbReference type="Gene3D" id="2.170.270.10">
    <property type="entry name" value="SET domain"/>
    <property type="match status" value="1"/>
</dbReference>
<keyword evidence="13" id="KW-0238">DNA-binding</keyword>
<keyword evidence="8" id="KW-0677">Repeat</keyword>
<dbReference type="AlphaFoldDB" id="A0A673A1K3"/>
<dbReference type="GO" id="GO:0005737">
    <property type="term" value="C:cytoplasm"/>
    <property type="evidence" value="ECO:0007669"/>
    <property type="project" value="TreeGrafter"/>
</dbReference>
<evidence type="ECO:0000256" key="6">
    <source>
        <dbReference type="ARBA" id="ARBA00022691"/>
    </source>
</evidence>
<keyword evidence="11" id="KW-0391">Immunity</keyword>
<dbReference type="FunFam" id="3.30.160.60:FF:000132">
    <property type="entry name" value="PR domain zinc finger protein 1"/>
    <property type="match status" value="1"/>
</dbReference>
<evidence type="ECO:0000256" key="16">
    <source>
        <dbReference type="ARBA" id="ARBA00023242"/>
    </source>
</evidence>
<feature type="domain" description="C2H2-type" evidence="22">
    <location>
        <begin position="577"/>
        <end position="604"/>
    </location>
</feature>
<evidence type="ECO:0000313" key="25">
    <source>
        <dbReference type="Proteomes" id="UP000472271"/>
    </source>
</evidence>
<keyword evidence="2" id="KW-1017">Isopeptide bond</keyword>
<dbReference type="InterPro" id="IPR036236">
    <property type="entry name" value="Znf_C2H2_sf"/>
</dbReference>
<dbReference type="InParanoid" id="A0A673A1K3"/>
<dbReference type="GO" id="GO:0008168">
    <property type="term" value="F:methyltransferase activity"/>
    <property type="evidence" value="ECO:0007669"/>
    <property type="project" value="UniProtKB-KW"/>
</dbReference>
<protein>
    <recommendedName>
        <fullName evidence="18 19">PR domain zinc finger protein 1</fullName>
        <ecNumber evidence="19">2.1.1.-</ecNumber>
    </recommendedName>
</protein>
<evidence type="ECO:0000259" key="23">
    <source>
        <dbReference type="PROSITE" id="PS50280"/>
    </source>
</evidence>
<gene>
    <name evidence="24" type="primary">prdm1a</name>
</gene>
<evidence type="ECO:0000256" key="9">
    <source>
        <dbReference type="ARBA" id="ARBA00022771"/>
    </source>
</evidence>
<keyword evidence="9 20" id="KW-0863">Zinc-finger</keyword>
<dbReference type="Pfam" id="PF00096">
    <property type="entry name" value="zf-C2H2"/>
    <property type="match status" value="3"/>
</dbReference>
<dbReference type="Proteomes" id="UP000472271">
    <property type="component" value="Chromosome 16"/>
</dbReference>
<feature type="region of interest" description="Disordered" evidence="21">
    <location>
        <begin position="263"/>
        <end position="316"/>
    </location>
</feature>
<dbReference type="SUPFAM" id="SSF57667">
    <property type="entry name" value="beta-beta-alpha zinc fingers"/>
    <property type="match status" value="3"/>
</dbReference>
<dbReference type="GO" id="GO:0032259">
    <property type="term" value="P:methylation"/>
    <property type="evidence" value="ECO:0007669"/>
    <property type="project" value="UniProtKB-KW"/>
</dbReference>
<dbReference type="CDD" id="cd19187">
    <property type="entry name" value="PR-SET_PRDM1"/>
    <property type="match status" value="1"/>
</dbReference>
<evidence type="ECO:0000256" key="10">
    <source>
        <dbReference type="ARBA" id="ARBA00022833"/>
    </source>
</evidence>
<keyword evidence="4" id="KW-0489">Methyltransferase</keyword>
<evidence type="ECO:0000256" key="11">
    <source>
        <dbReference type="ARBA" id="ARBA00022859"/>
    </source>
</evidence>
<reference evidence="24" key="2">
    <citation type="submission" date="2025-08" db="UniProtKB">
        <authorList>
            <consortium name="Ensembl"/>
        </authorList>
    </citation>
    <scope>IDENTIFICATION</scope>
</reference>
<proteinExistence type="inferred from homology"/>
<dbReference type="SUPFAM" id="SSF82199">
    <property type="entry name" value="SET domain"/>
    <property type="match status" value="1"/>
</dbReference>
<evidence type="ECO:0000256" key="20">
    <source>
        <dbReference type="PROSITE-ProRule" id="PRU00042"/>
    </source>
</evidence>
<evidence type="ECO:0000256" key="12">
    <source>
        <dbReference type="ARBA" id="ARBA00023015"/>
    </source>
</evidence>
<feature type="compositionally biased region" description="Low complexity" evidence="21">
    <location>
        <begin position="280"/>
        <end position="294"/>
    </location>
</feature>
<name>A0A673A1K3_9TELE</name>
<evidence type="ECO:0000256" key="2">
    <source>
        <dbReference type="ARBA" id="ARBA00022499"/>
    </source>
</evidence>
<keyword evidence="25" id="KW-1185">Reference proteome</keyword>
<feature type="compositionally biased region" description="Low complexity" evidence="21">
    <location>
        <begin position="349"/>
        <end position="376"/>
    </location>
</feature>
<dbReference type="InterPro" id="IPR044413">
    <property type="entry name" value="PRDM1_PR-SET"/>
</dbReference>
<feature type="compositionally biased region" description="Low complexity" evidence="21">
    <location>
        <begin position="38"/>
        <end position="52"/>
    </location>
</feature>
<feature type="compositionally biased region" description="Basic and acidic residues" evidence="21">
    <location>
        <begin position="24"/>
        <end position="33"/>
    </location>
</feature>
<dbReference type="PROSITE" id="PS50280">
    <property type="entry name" value="SET"/>
    <property type="match status" value="1"/>
</dbReference>
<keyword evidence="15" id="KW-0804">Transcription</keyword>
<keyword evidence="16" id="KW-0539">Nucleus</keyword>
<dbReference type="InterPro" id="IPR046341">
    <property type="entry name" value="SET_dom_sf"/>
</dbReference>
<evidence type="ECO:0000256" key="15">
    <source>
        <dbReference type="ARBA" id="ARBA00023163"/>
    </source>
</evidence>
<evidence type="ECO:0000256" key="13">
    <source>
        <dbReference type="ARBA" id="ARBA00023125"/>
    </source>
</evidence>
<evidence type="ECO:0000256" key="18">
    <source>
        <dbReference type="ARBA" id="ARBA00067594"/>
    </source>
</evidence>
<evidence type="ECO:0000256" key="17">
    <source>
        <dbReference type="ARBA" id="ARBA00063130"/>
    </source>
</evidence>
<dbReference type="InterPro" id="IPR001214">
    <property type="entry name" value="SET_dom"/>
</dbReference>
<dbReference type="SMART" id="SM00355">
    <property type="entry name" value="ZnF_C2H2"/>
    <property type="match status" value="5"/>
</dbReference>
<feature type="region of interest" description="Disordered" evidence="21">
    <location>
        <begin position="807"/>
        <end position="827"/>
    </location>
</feature>
<keyword evidence="1" id="KW-0678">Repressor</keyword>
<evidence type="ECO:0000256" key="7">
    <source>
        <dbReference type="ARBA" id="ARBA00022723"/>
    </source>
</evidence>
<evidence type="ECO:0000256" key="1">
    <source>
        <dbReference type="ARBA" id="ARBA00022491"/>
    </source>
</evidence>
<comment type="function">
    <text evidence="19">Transcription factor that mediates a transcriptional program in various innate and adaptive immune tissue-resident lymphocyte T cell types such as tissue-resident memory T (Trm), natural killer (trNK) and natural killer T (NKT) cells and negatively regulates gene expression of proteins that promote the egress of tissue-resident T-cell populations from non-lymphoid organs. Plays a role in the development, retention and long-term establishment of adaptive and innate tissue-resident lymphocyte T cell types in non-lymphoid organs, such as the skin and gut, but also in other nonbarrier tissues like liver and kidney, and therefore may provide immediate immunological protection against reactivating infections or viral reinfection. Binds specifically to the PRDI element in the promoter of the beta-interferon gene. Drives the maturation of B-lymphocytes into Ig secreting cells. Associates with the transcriptional repressor ZNF683 to chromatin at gene promoter regions.</text>
</comment>
<dbReference type="PIRSF" id="PIRSF013212">
    <property type="entry name" value="PRDM1"/>
    <property type="match status" value="1"/>
</dbReference>
<dbReference type="InterPro" id="IPR016608">
    <property type="entry name" value="PRDM1"/>
</dbReference>
<keyword evidence="14" id="KW-1064">Adaptive immunity</keyword>
<dbReference type="FunFam" id="3.30.160.60:FF:000748">
    <property type="entry name" value="PR domain zinc finger protein"/>
    <property type="match status" value="1"/>
</dbReference>
<evidence type="ECO:0000256" key="8">
    <source>
        <dbReference type="ARBA" id="ARBA00022737"/>
    </source>
</evidence>
<keyword evidence="5" id="KW-0808">Transferase</keyword>
<reference evidence="24" key="3">
    <citation type="submission" date="2025-09" db="UniProtKB">
        <authorList>
            <consortium name="Ensembl"/>
        </authorList>
    </citation>
    <scope>IDENTIFICATION</scope>
</reference>
<dbReference type="InterPro" id="IPR013087">
    <property type="entry name" value="Znf_C2H2_type"/>
</dbReference>
<feature type="region of interest" description="Disordered" evidence="21">
    <location>
        <begin position="24"/>
        <end position="64"/>
    </location>
</feature>
<feature type="domain" description="C2H2-type" evidence="22">
    <location>
        <begin position="661"/>
        <end position="688"/>
    </location>
</feature>
<evidence type="ECO:0000256" key="19">
    <source>
        <dbReference type="PIRNR" id="PIRNR013212"/>
    </source>
</evidence>
<feature type="domain" description="C2H2-type" evidence="22">
    <location>
        <begin position="605"/>
        <end position="632"/>
    </location>
</feature>
<reference evidence="24" key="1">
    <citation type="submission" date="2019-06" db="EMBL/GenBank/DDBJ databases">
        <authorList>
            <consortium name="Wellcome Sanger Institute Data Sharing"/>
        </authorList>
    </citation>
    <scope>NUCLEOTIDE SEQUENCE [LARGE SCALE GENOMIC DNA]</scope>
</reference>
<keyword evidence="6" id="KW-0949">S-adenosyl-L-methionine</keyword>
<keyword evidence="12" id="KW-0805">Transcription regulation</keyword>
<comment type="similarity">
    <text evidence="19">Belongs to the class V-like SAM-binding methyltransferase superfamily.</text>
</comment>
<sequence>GIGWFVFSFATSHSSAMLTSEGAHTMDQDDTHHGPKMASTATTNDNGSSSSSDRSEPVTDTEVDMEMDVEEADMTRWTEAEFEEKCTYIVKDTAWEAGPDGDITTRAEASLPRNLAFKHPADSKEVVGVCSREYIPKGTRFGPLVGEIYTADSVPKDANRKYFWRIYEDGEFHHFVDGLDETRSNWMRYVNPAHSAADQNLAACQNGMEIYFYTVKPVPAGAELLVWYCHDFARRLHYPPSGELMMQKLSKLRSALVDASRPVPVAVTPTPPKREHSVLSILRGTNSTSSSSSFTKREPSRPLPTRPRCADSPERPLYPRALYPALRPHIPEDFLKPGYPVTHSPGNQSSATPSPSARSSPDSSPHGSPSGPSPASFYPTGLGSYPGYSPPAAPLSSPFYPPGTPYSRYILPHHYSLPGGGVPAVGGIFPRMYPLYSSLLPPHVPILPSDGPSRRFLMPEPIHPSSISAHRDFLLPAPTSAFSAATSLKDKAGPHHPYPGHPHPHRPAPSSGSPTAGTSPPSERLPTKPTSALLGSPTEHLADEEAINLSKVKRGAGSAGHRTLPYPLKKQNGKIKYECNVCSKTFGQLSNLKVHLRVHSGERPFKCQTCNKGFTQLAHLQKHYLVHTGEKPHECQVCHKRFSSTSNLKTHLRLHSGEKPYHCKLCPAKFTQFVHLKLHKRLHSRERPHKCPHCHRHYIHLCSLRLHLKGYCMAANSGGQASLEELHRANEEIERFDVSEHAERLEQLQGGVEVETMLEKKVLGLLWRESDLKFHPHHKGNTADLLSASYGAFESPNETSVIKVRRSSPVPPLPANVTVKQESEEHA</sequence>
<dbReference type="PANTHER" id="PTHR16515">
    <property type="entry name" value="PR DOMAIN ZINC FINGER PROTEIN"/>
    <property type="match status" value="1"/>
</dbReference>
<comment type="subcellular location">
    <subcellularLocation>
        <location evidence="19">Nucleus</location>
    </subcellularLocation>
    <subcellularLocation>
        <location evidence="19">Cytoplasm</location>
    </subcellularLocation>
</comment>
<dbReference type="PROSITE" id="PS00028">
    <property type="entry name" value="ZINC_FINGER_C2H2_1"/>
    <property type="match status" value="4"/>
</dbReference>
<evidence type="ECO:0000259" key="22">
    <source>
        <dbReference type="PROSITE" id="PS50157"/>
    </source>
</evidence>
<dbReference type="GO" id="GO:0002250">
    <property type="term" value="P:adaptive immune response"/>
    <property type="evidence" value="ECO:0007669"/>
    <property type="project" value="UniProtKB-KW"/>
</dbReference>
<dbReference type="GO" id="GO:0008270">
    <property type="term" value="F:zinc ion binding"/>
    <property type="evidence" value="ECO:0007669"/>
    <property type="project" value="UniProtKB-KW"/>
</dbReference>
<dbReference type="Gene3D" id="3.30.160.60">
    <property type="entry name" value="Classic Zinc Finger"/>
    <property type="match status" value="4"/>
</dbReference>
<feature type="compositionally biased region" description="Low complexity" evidence="21">
    <location>
        <begin position="508"/>
        <end position="522"/>
    </location>
</feature>
<dbReference type="FunCoup" id="A0A673A1K3">
    <property type="interactions" value="419"/>
</dbReference>
<dbReference type="Ensembl" id="ENSSORT00005023829.1">
    <property type="protein sequence ID" value="ENSSORP00005023156.1"/>
    <property type="gene ID" value="ENSSORG00005011220.1"/>
</dbReference>
<accession>A0A673A1K3</accession>
<evidence type="ECO:0000256" key="21">
    <source>
        <dbReference type="SAM" id="MobiDB-lite"/>
    </source>
</evidence>
<dbReference type="GO" id="GO:0045165">
    <property type="term" value="P:cell fate commitment"/>
    <property type="evidence" value="ECO:0007669"/>
    <property type="project" value="TreeGrafter"/>
</dbReference>
<keyword evidence="3" id="KW-0399">Innate immunity</keyword>
<dbReference type="EC" id="2.1.1.-" evidence="19"/>
<evidence type="ECO:0000256" key="14">
    <source>
        <dbReference type="ARBA" id="ARBA00023130"/>
    </source>
</evidence>
<dbReference type="FunFam" id="3.30.160.60:FF:000211">
    <property type="entry name" value="PR domain zinc finger protein 1"/>
    <property type="match status" value="1"/>
</dbReference>
<organism evidence="24 25">
    <name type="scientific">Sphaeramia orbicularis</name>
    <name type="common">orbiculate cardinalfish</name>
    <dbReference type="NCBI Taxonomy" id="375764"/>
    <lineage>
        <taxon>Eukaryota</taxon>
        <taxon>Metazoa</taxon>
        <taxon>Chordata</taxon>
        <taxon>Craniata</taxon>
        <taxon>Vertebrata</taxon>
        <taxon>Euteleostomi</taxon>
        <taxon>Actinopterygii</taxon>
        <taxon>Neopterygii</taxon>
        <taxon>Teleostei</taxon>
        <taxon>Neoteleostei</taxon>
        <taxon>Acanthomorphata</taxon>
        <taxon>Gobiaria</taxon>
        <taxon>Kurtiformes</taxon>
        <taxon>Apogonoidei</taxon>
        <taxon>Apogonidae</taxon>
        <taxon>Apogoninae</taxon>
        <taxon>Sphaeramia</taxon>
    </lineage>
</organism>
<feature type="domain" description="SET" evidence="23">
    <location>
        <begin position="112"/>
        <end position="229"/>
    </location>
</feature>
<dbReference type="FunFam" id="3.30.160.60:FF:000262">
    <property type="entry name" value="PR domain zinc finger protein 1"/>
    <property type="match status" value="1"/>
</dbReference>
<keyword evidence="10" id="KW-0862">Zinc</keyword>
<evidence type="ECO:0000256" key="5">
    <source>
        <dbReference type="ARBA" id="ARBA00022679"/>
    </source>
</evidence>